<reference evidence="2" key="1">
    <citation type="submission" date="2023-07" db="EMBL/GenBank/DDBJ databases">
        <authorList>
            <consortium name="CYATHOMIX"/>
        </authorList>
    </citation>
    <scope>NUCLEOTIDE SEQUENCE</scope>
    <source>
        <strain evidence="2">N/A</strain>
    </source>
</reference>
<name>A0AA36MDJ0_CYLNA</name>
<feature type="region of interest" description="Disordered" evidence="1">
    <location>
        <begin position="58"/>
        <end position="77"/>
    </location>
</feature>
<gene>
    <name evidence="2" type="ORF">CYNAS_LOCUS18136</name>
</gene>
<protein>
    <submittedName>
        <fullName evidence="2">Uncharacterized protein</fullName>
    </submittedName>
</protein>
<evidence type="ECO:0000313" key="3">
    <source>
        <dbReference type="Proteomes" id="UP001176961"/>
    </source>
</evidence>
<proteinExistence type="predicted"/>
<evidence type="ECO:0000256" key="1">
    <source>
        <dbReference type="SAM" id="MobiDB-lite"/>
    </source>
</evidence>
<comment type="caution">
    <text evidence="2">The sequence shown here is derived from an EMBL/GenBank/DDBJ whole genome shotgun (WGS) entry which is preliminary data.</text>
</comment>
<evidence type="ECO:0000313" key="2">
    <source>
        <dbReference type="EMBL" id="CAJ0606153.1"/>
    </source>
</evidence>
<organism evidence="2 3">
    <name type="scientific">Cylicocyclus nassatus</name>
    <name type="common">Nematode worm</name>
    <dbReference type="NCBI Taxonomy" id="53992"/>
    <lineage>
        <taxon>Eukaryota</taxon>
        <taxon>Metazoa</taxon>
        <taxon>Ecdysozoa</taxon>
        <taxon>Nematoda</taxon>
        <taxon>Chromadorea</taxon>
        <taxon>Rhabditida</taxon>
        <taxon>Rhabditina</taxon>
        <taxon>Rhabditomorpha</taxon>
        <taxon>Strongyloidea</taxon>
        <taxon>Strongylidae</taxon>
        <taxon>Cylicocyclus</taxon>
    </lineage>
</organism>
<accession>A0AA36MDJ0</accession>
<sequence length="77" mass="8287">MYEAAGKEVAQFEPDFFGDAKWLAKIAGLSLDVNLIEIDAVLGTATDCYLELTIEEEEEPARKNAPVSVAPNNSAVS</sequence>
<dbReference type="Proteomes" id="UP001176961">
    <property type="component" value="Unassembled WGS sequence"/>
</dbReference>
<keyword evidence="3" id="KW-1185">Reference proteome</keyword>
<dbReference type="AlphaFoldDB" id="A0AA36MDJ0"/>
<dbReference type="EMBL" id="CATQJL010000316">
    <property type="protein sequence ID" value="CAJ0606153.1"/>
    <property type="molecule type" value="Genomic_DNA"/>
</dbReference>